<feature type="chain" id="PRO_5045407746" evidence="1">
    <location>
        <begin position="24"/>
        <end position="121"/>
    </location>
</feature>
<name>A0ABT6BC11_9GAMM</name>
<evidence type="ECO:0000313" key="3">
    <source>
        <dbReference type="Proteomes" id="UP001528850"/>
    </source>
</evidence>
<keyword evidence="3" id="KW-1185">Reference proteome</keyword>
<protein>
    <submittedName>
        <fullName evidence="2">Uncharacterized protein</fullName>
    </submittedName>
</protein>
<comment type="caution">
    <text evidence="2">The sequence shown here is derived from an EMBL/GenBank/DDBJ whole genome shotgun (WGS) entry which is preliminary data.</text>
</comment>
<organism evidence="2 3">
    <name type="scientific">Luteibacter sahnii</name>
    <dbReference type="NCBI Taxonomy" id="3021977"/>
    <lineage>
        <taxon>Bacteria</taxon>
        <taxon>Pseudomonadati</taxon>
        <taxon>Pseudomonadota</taxon>
        <taxon>Gammaproteobacteria</taxon>
        <taxon>Lysobacterales</taxon>
        <taxon>Rhodanobacteraceae</taxon>
        <taxon>Luteibacter</taxon>
    </lineage>
</organism>
<reference evidence="2 3" key="1">
    <citation type="journal article" date="2024" name="Curr. Microbiol.">
        <title>Luteibacter sahnii sp. nov., A Novel Yellow-Colored Xanthomonadin Pigment Producing Probiotic Bacterium from Healthy Rice Seed Microbiome.</title>
        <authorList>
            <person name="Jaiswal G."/>
            <person name="Rana R."/>
            <person name="Nayak P.K."/>
            <person name="Chouhan R."/>
            <person name="Gandhi S.G."/>
            <person name="Patel H.K."/>
            <person name="Patil P.B."/>
        </authorList>
    </citation>
    <scope>NUCLEOTIDE SEQUENCE [LARGE SCALE GENOMIC DNA]</scope>
    <source>
        <strain evidence="2 3">PPL201</strain>
    </source>
</reference>
<gene>
    <name evidence="2" type="ORF">P3W24_11885</name>
</gene>
<dbReference type="EMBL" id="JARJJS010000002">
    <property type="protein sequence ID" value="MDF4025666.1"/>
    <property type="molecule type" value="Genomic_DNA"/>
</dbReference>
<sequence length="121" mass="12698">MNSDRRMAMRLVLLLGPPGVALAASGGPVCPPTVPPHGALAVERGDTRARDVWEVVDAKANSQACSVSLRLERRMATLLVSRSGVRLTPAHAPEGHGLYCVWGNAKAAGAALTCWPTDGME</sequence>
<evidence type="ECO:0000256" key="1">
    <source>
        <dbReference type="SAM" id="SignalP"/>
    </source>
</evidence>
<feature type="signal peptide" evidence="1">
    <location>
        <begin position="1"/>
        <end position="23"/>
    </location>
</feature>
<keyword evidence="1" id="KW-0732">Signal</keyword>
<dbReference type="Proteomes" id="UP001528850">
    <property type="component" value="Unassembled WGS sequence"/>
</dbReference>
<evidence type="ECO:0000313" key="2">
    <source>
        <dbReference type="EMBL" id="MDF4025666.1"/>
    </source>
</evidence>
<accession>A0ABT6BC11</accession>
<proteinExistence type="predicted"/>